<dbReference type="InterPro" id="IPR001461">
    <property type="entry name" value="Aspartic_peptidase_A1"/>
</dbReference>
<accession>A0ABR3JGY8</accession>
<dbReference type="PRINTS" id="PR00792">
    <property type="entry name" value="PEPSIN"/>
</dbReference>
<evidence type="ECO:0000259" key="5">
    <source>
        <dbReference type="PROSITE" id="PS51767"/>
    </source>
</evidence>
<dbReference type="InterPro" id="IPR001969">
    <property type="entry name" value="Aspartic_peptidase_AS"/>
</dbReference>
<keyword evidence="4" id="KW-0732">Signal</keyword>
<dbReference type="InterPro" id="IPR033121">
    <property type="entry name" value="PEPTIDASE_A1"/>
</dbReference>
<keyword evidence="2 3" id="KW-0064">Aspartyl protease</keyword>
<dbReference type="Gene3D" id="2.40.70.10">
    <property type="entry name" value="Acid Proteases"/>
    <property type="match status" value="2"/>
</dbReference>
<evidence type="ECO:0000313" key="7">
    <source>
        <dbReference type="Proteomes" id="UP001556367"/>
    </source>
</evidence>
<dbReference type="Pfam" id="PF00026">
    <property type="entry name" value="Asp"/>
    <property type="match status" value="1"/>
</dbReference>
<dbReference type="Proteomes" id="UP001556367">
    <property type="component" value="Unassembled WGS sequence"/>
</dbReference>
<dbReference type="EMBL" id="JASNQZ010000007">
    <property type="protein sequence ID" value="KAL0954623.1"/>
    <property type="molecule type" value="Genomic_DNA"/>
</dbReference>
<comment type="similarity">
    <text evidence="1 3">Belongs to the peptidase A1 family.</text>
</comment>
<proteinExistence type="inferred from homology"/>
<dbReference type="PANTHER" id="PTHR47966">
    <property type="entry name" value="BETA-SITE APP-CLEAVING ENZYME, ISOFORM A-RELATED"/>
    <property type="match status" value="1"/>
</dbReference>
<reference evidence="7" key="1">
    <citation type="submission" date="2024-06" db="EMBL/GenBank/DDBJ databases">
        <title>Multi-omics analyses provide insights into the biosynthesis of the anticancer antibiotic pleurotin in Hohenbuehelia grisea.</title>
        <authorList>
            <person name="Weaver J.A."/>
            <person name="Alberti F."/>
        </authorList>
    </citation>
    <scope>NUCLEOTIDE SEQUENCE [LARGE SCALE GENOMIC DNA]</scope>
    <source>
        <strain evidence="7">T-177</strain>
    </source>
</reference>
<dbReference type="InterPro" id="IPR034164">
    <property type="entry name" value="Pepsin-like_dom"/>
</dbReference>
<dbReference type="SUPFAM" id="SSF50630">
    <property type="entry name" value="Acid proteases"/>
    <property type="match status" value="1"/>
</dbReference>
<dbReference type="CDD" id="cd05471">
    <property type="entry name" value="pepsin_like"/>
    <property type="match status" value="1"/>
</dbReference>
<feature type="signal peptide" evidence="4">
    <location>
        <begin position="1"/>
        <end position="26"/>
    </location>
</feature>
<name>A0ABR3JGY8_9AGAR</name>
<protein>
    <recommendedName>
        <fullName evidence="5">Peptidase A1 domain-containing protein</fullName>
    </recommendedName>
</protein>
<dbReference type="PANTHER" id="PTHR47966:SF75">
    <property type="entry name" value="ENDOPEPTIDASE (CTSD), PUTATIVE (AFU_ORTHOLOGUE AFUA_4G07040)-RELATED"/>
    <property type="match status" value="1"/>
</dbReference>
<feature type="domain" description="Peptidase A1" evidence="5">
    <location>
        <begin position="184"/>
        <end position="504"/>
    </location>
</feature>
<keyword evidence="7" id="KW-1185">Reference proteome</keyword>
<evidence type="ECO:0000256" key="2">
    <source>
        <dbReference type="ARBA" id="ARBA00022750"/>
    </source>
</evidence>
<organism evidence="6 7">
    <name type="scientific">Hohenbuehelia grisea</name>
    <dbReference type="NCBI Taxonomy" id="104357"/>
    <lineage>
        <taxon>Eukaryota</taxon>
        <taxon>Fungi</taxon>
        <taxon>Dikarya</taxon>
        <taxon>Basidiomycota</taxon>
        <taxon>Agaricomycotina</taxon>
        <taxon>Agaricomycetes</taxon>
        <taxon>Agaricomycetidae</taxon>
        <taxon>Agaricales</taxon>
        <taxon>Pleurotineae</taxon>
        <taxon>Pleurotaceae</taxon>
        <taxon>Hohenbuehelia</taxon>
    </lineage>
</organism>
<keyword evidence="3" id="KW-0378">Hydrolase</keyword>
<gene>
    <name evidence="6" type="ORF">HGRIS_003581</name>
</gene>
<dbReference type="PROSITE" id="PS51767">
    <property type="entry name" value="PEPTIDASE_A1"/>
    <property type="match status" value="1"/>
</dbReference>
<dbReference type="InterPro" id="IPR021109">
    <property type="entry name" value="Peptidase_aspartic_dom_sf"/>
</dbReference>
<feature type="chain" id="PRO_5045673680" description="Peptidase A1 domain-containing protein" evidence="4">
    <location>
        <begin position="27"/>
        <end position="508"/>
    </location>
</feature>
<evidence type="ECO:0000256" key="3">
    <source>
        <dbReference type="RuleBase" id="RU000454"/>
    </source>
</evidence>
<evidence type="ECO:0000256" key="4">
    <source>
        <dbReference type="SAM" id="SignalP"/>
    </source>
</evidence>
<evidence type="ECO:0000256" key="1">
    <source>
        <dbReference type="ARBA" id="ARBA00007447"/>
    </source>
</evidence>
<keyword evidence="3" id="KW-0645">Protease</keyword>
<comment type="caution">
    <text evidence="6">The sequence shown here is derived from an EMBL/GenBank/DDBJ whole genome shotgun (WGS) entry which is preliminary data.</text>
</comment>
<sequence length="508" mass="55013">MRMNARLGQMLALAVVVVALVGVAHAIPTARLSGVISVPLTSVRRADDSDLHPELVHQQHINRGLTRYAVLSGRAEPSTLELLSNMNDRLQALPHSIRKRFNHGGIEELIRHLSQPLHGEGSSVAGSEKHSFHSDTNLAHTDTEPKGFSPFVLDIAVKKAVTIAKRPTHKHSLGLDIQANDLGYMATFQIGTPPRDFRLLVDSGSGDLWVGGENCKGKDGGSCGKHNFLGPKSSSTYNQSEWMWAIRYGSGAVVGHLVTDHVTIAGLTLESFTFGVAAKETTQFTPDRIPFDGIAGTARSIISRQRSQTFIEALHKAGKIAEPIASYKISRVDDQKNDGELTLGAMNPAKYKPETLVSVPNVSKIGFWEVAVDGITVEGQDLKGMDSRNAILDTGSTLFLAPKEDVATIHSGIPGARYNGKAWSIPCNTTTALALKIGGREFSIDARDLSFVPMDLRNLNGYCMSSICEVNLKGKYGGHWLVGDVFLKNVYMSTNVRTNQISLAKLAD</sequence>
<dbReference type="PROSITE" id="PS00141">
    <property type="entry name" value="ASP_PROTEASE"/>
    <property type="match status" value="1"/>
</dbReference>
<evidence type="ECO:0000313" key="6">
    <source>
        <dbReference type="EMBL" id="KAL0954623.1"/>
    </source>
</evidence>